<dbReference type="HAMAP" id="MF_00687">
    <property type="entry name" value="KduI"/>
    <property type="match status" value="1"/>
</dbReference>
<comment type="caution">
    <text evidence="8">The sequence shown here is derived from an EMBL/GenBank/DDBJ whole genome shotgun (WGS) entry which is preliminary data.</text>
</comment>
<feature type="binding site" evidence="7">
    <location>
        <position position="201"/>
    </location>
    <ligand>
        <name>Zn(2+)</name>
        <dbReference type="ChEBI" id="CHEBI:29105"/>
    </ligand>
</feature>
<evidence type="ECO:0000313" key="8">
    <source>
        <dbReference type="EMBL" id="MDO6422992.1"/>
    </source>
</evidence>
<name>A0AAW7X814_9GAMM</name>
<dbReference type="PIRSF" id="PIRSF006625">
    <property type="entry name" value="KduI"/>
    <property type="match status" value="1"/>
</dbReference>
<accession>A0AAW7X814</accession>
<dbReference type="SUPFAM" id="SSF51182">
    <property type="entry name" value="RmlC-like cupins"/>
    <property type="match status" value="1"/>
</dbReference>
<evidence type="ECO:0000256" key="3">
    <source>
        <dbReference type="ARBA" id="ARBA00008086"/>
    </source>
</evidence>
<comment type="pathway">
    <text evidence="2 7">Glycan metabolism; pectin degradation; 2-dehydro-3-deoxy-D-gluconate from pectin: step 4/5.</text>
</comment>
<dbReference type="GO" id="GO:0008697">
    <property type="term" value="F:4-deoxy-L-threo-5-hexosulose-uronate ketol-isomerase activity"/>
    <property type="evidence" value="ECO:0007669"/>
    <property type="project" value="UniProtKB-UniRule"/>
</dbReference>
<dbReference type="PANTHER" id="PTHR38461:SF1">
    <property type="entry name" value="4-DEOXY-L-THREO-5-HEXOSULOSE-URONATE KETOL-ISOMERASE"/>
    <property type="match status" value="1"/>
</dbReference>
<feature type="binding site" evidence="7">
    <location>
        <position position="196"/>
    </location>
    <ligand>
        <name>Zn(2+)</name>
        <dbReference type="ChEBI" id="CHEBI:29105"/>
    </ligand>
</feature>
<organism evidence="8 9">
    <name type="scientific">Saccharophagus degradans</name>
    <dbReference type="NCBI Taxonomy" id="86304"/>
    <lineage>
        <taxon>Bacteria</taxon>
        <taxon>Pseudomonadati</taxon>
        <taxon>Pseudomonadota</taxon>
        <taxon>Gammaproteobacteria</taxon>
        <taxon>Cellvibrionales</taxon>
        <taxon>Cellvibrionaceae</taxon>
        <taxon>Saccharophagus</taxon>
    </lineage>
</organism>
<evidence type="ECO:0000256" key="5">
    <source>
        <dbReference type="ARBA" id="ARBA00022833"/>
    </source>
</evidence>
<dbReference type="GO" id="GO:0019698">
    <property type="term" value="P:D-galacturonate catabolic process"/>
    <property type="evidence" value="ECO:0007669"/>
    <property type="project" value="TreeGrafter"/>
</dbReference>
<dbReference type="InterPro" id="IPR007045">
    <property type="entry name" value="KduI"/>
</dbReference>
<evidence type="ECO:0000256" key="6">
    <source>
        <dbReference type="ARBA" id="ARBA00023235"/>
    </source>
</evidence>
<keyword evidence="5 7" id="KW-0862">Zinc</keyword>
<comment type="catalytic activity">
    <reaction evidence="1 7">
        <text>5-dehydro-4-deoxy-D-glucuronate = 3-deoxy-D-glycero-2,5-hexodiulosonate</text>
        <dbReference type="Rhea" id="RHEA:23896"/>
        <dbReference type="ChEBI" id="CHEBI:17117"/>
        <dbReference type="ChEBI" id="CHEBI:29071"/>
        <dbReference type="EC" id="5.3.1.17"/>
    </reaction>
</comment>
<dbReference type="Pfam" id="PF04962">
    <property type="entry name" value="KduI"/>
    <property type="match status" value="1"/>
</dbReference>
<dbReference type="CDD" id="cd20294">
    <property type="entry name" value="cupin_KduI_N"/>
    <property type="match status" value="1"/>
</dbReference>
<evidence type="ECO:0000256" key="2">
    <source>
        <dbReference type="ARBA" id="ARBA00005148"/>
    </source>
</evidence>
<dbReference type="InterPro" id="IPR014710">
    <property type="entry name" value="RmlC-like_jellyroll"/>
</dbReference>
<dbReference type="NCBIfam" id="NF002091">
    <property type="entry name" value="PRK00924.1"/>
    <property type="match status" value="1"/>
</dbReference>
<dbReference type="AlphaFoldDB" id="A0AAW7X814"/>
<dbReference type="RefSeq" id="WP_303492811.1">
    <property type="nucleotide sequence ID" value="NZ_JAUOPB010000007.1"/>
</dbReference>
<dbReference type="GO" id="GO:0042840">
    <property type="term" value="P:D-glucuronate catabolic process"/>
    <property type="evidence" value="ECO:0007669"/>
    <property type="project" value="TreeGrafter"/>
</dbReference>
<dbReference type="CDD" id="cd20491">
    <property type="entry name" value="cupin_KduI_C"/>
    <property type="match status" value="1"/>
</dbReference>
<keyword evidence="6 7" id="KW-0413">Isomerase</keyword>
<dbReference type="InterPro" id="IPR011051">
    <property type="entry name" value="RmlC_Cupin_sf"/>
</dbReference>
<dbReference type="InterPro" id="IPR021120">
    <property type="entry name" value="KduI/IolB_isomerase"/>
</dbReference>
<dbReference type="GO" id="GO:0008270">
    <property type="term" value="F:zinc ion binding"/>
    <property type="evidence" value="ECO:0007669"/>
    <property type="project" value="UniProtKB-UniRule"/>
</dbReference>
<dbReference type="GO" id="GO:0045490">
    <property type="term" value="P:pectin catabolic process"/>
    <property type="evidence" value="ECO:0007669"/>
    <property type="project" value="UniProtKB-UniRule"/>
</dbReference>
<dbReference type="EC" id="5.3.1.17" evidence="7"/>
<comment type="similarity">
    <text evidence="3 7">Belongs to the KduI family.</text>
</comment>
<proteinExistence type="inferred from homology"/>
<reference evidence="8" key="1">
    <citation type="submission" date="2023-07" db="EMBL/GenBank/DDBJ databases">
        <title>Genome content predicts the carbon catabolic preferences of heterotrophic bacteria.</title>
        <authorList>
            <person name="Gralka M."/>
        </authorList>
    </citation>
    <scope>NUCLEOTIDE SEQUENCE</scope>
    <source>
        <strain evidence="8">I3M17_2</strain>
    </source>
</reference>
<feature type="binding site" evidence="7">
    <location>
        <position position="194"/>
    </location>
    <ligand>
        <name>Zn(2+)</name>
        <dbReference type="ChEBI" id="CHEBI:29105"/>
    </ligand>
</feature>
<evidence type="ECO:0000256" key="7">
    <source>
        <dbReference type="HAMAP-Rule" id="MF_00687"/>
    </source>
</evidence>
<evidence type="ECO:0000256" key="4">
    <source>
        <dbReference type="ARBA" id="ARBA00022723"/>
    </source>
</evidence>
<protein>
    <recommendedName>
        <fullName evidence="7">4-deoxy-L-threo-5-hexosulose-uronate ketol-isomerase</fullName>
        <ecNumber evidence="7">5.3.1.17</ecNumber>
    </recommendedName>
    <alternativeName>
        <fullName evidence="7">5-keto-4-deoxyuronate isomerase</fullName>
    </alternativeName>
    <alternativeName>
        <fullName evidence="7">DKI isomerase</fullName>
    </alternativeName>
</protein>
<dbReference type="Proteomes" id="UP001169760">
    <property type="component" value="Unassembled WGS sequence"/>
</dbReference>
<comment type="function">
    <text evidence="7">Catalyzes the isomerization of 5-dehydro-4-deoxy-D-glucuronate to 3-deoxy-D-glycero-2,5-hexodiulosonate.</text>
</comment>
<gene>
    <name evidence="7 8" type="primary">kduI</name>
    <name evidence="8" type="ORF">Q4521_10945</name>
</gene>
<dbReference type="EMBL" id="JAUOPB010000007">
    <property type="protein sequence ID" value="MDO6422992.1"/>
    <property type="molecule type" value="Genomic_DNA"/>
</dbReference>
<keyword evidence="4 7" id="KW-0479">Metal-binding</keyword>
<feature type="binding site" evidence="7">
    <location>
        <position position="243"/>
    </location>
    <ligand>
        <name>Zn(2+)</name>
        <dbReference type="ChEBI" id="CHEBI:29105"/>
    </ligand>
</feature>
<evidence type="ECO:0000313" key="9">
    <source>
        <dbReference type="Proteomes" id="UP001169760"/>
    </source>
</evidence>
<dbReference type="InterPro" id="IPR027449">
    <property type="entry name" value="KduI_N"/>
</dbReference>
<comment type="cofactor">
    <cofactor evidence="7">
        <name>Zn(2+)</name>
        <dbReference type="ChEBI" id="CHEBI:29105"/>
    </cofactor>
    <text evidence="7">Binds 1 zinc ion per subunit.</text>
</comment>
<dbReference type="PANTHER" id="PTHR38461">
    <property type="entry name" value="4-DEOXY-L-THREO-5-HEXOSULOSE-URONATE KETOL-ISOMERASE"/>
    <property type="match status" value="1"/>
</dbReference>
<dbReference type="Gene3D" id="2.60.120.520">
    <property type="entry name" value="pectin degrading enzyme 5-keto 4- deoxyuronate isomerase, domain 1"/>
    <property type="match status" value="1"/>
</dbReference>
<sequence>MKMLYSADQTRYQRMTNEELKQAFVINDLFQAGELALTYTDVDRAVVGSAVPTSNPLTLPTHKELAAEYFCERREVGIINIGGNGLVTVDGTSYKMENKDSLYVARGSRDVTFESKDSNQPAKFYFVSYPAHRVTETVHIPKTKANAISLGTQAECNTRTIYQSICPGVVDSCQLVMGITELAEGNIWNTKPPHTHKRRTEVYMYFDISEDNRVFHFMGKPEETRSVVLKAGQAIASPSWSIHSGAGSSNYSFIWAMGGENQQFDDMDHLTFADIG</sequence>
<dbReference type="Gene3D" id="2.60.120.10">
    <property type="entry name" value="Jelly Rolls"/>
    <property type="match status" value="1"/>
</dbReference>
<evidence type="ECO:0000256" key="1">
    <source>
        <dbReference type="ARBA" id="ARBA00000552"/>
    </source>
</evidence>